<feature type="domain" description="MaoC-like" evidence="1">
    <location>
        <begin position="9"/>
        <end position="103"/>
    </location>
</feature>
<keyword evidence="3" id="KW-1185">Reference proteome</keyword>
<dbReference type="Proteomes" id="UP001596977">
    <property type="component" value="Unassembled WGS sequence"/>
</dbReference>
<dbReference type="Gene3D" id="3.10.129.10">
    <property type="entry name" value="Hotdog Thioesterase"/>
    <property type="match status" value="1"/>
</dbReference>
<evidence type="ECO:0000313" key="3">
    <source>
        <dbReference type="Proteomes" id="UP001596977"/>
    </source>
</evidence>
<name>A0ABW3H636_9SPHN</name>
<dbReference type="InterPro" id="IPR002539">
    <property type="entry name" value="MaoC-like_dom"/>
</dbReference>
<accession>A0ABW3H636</accession>
<dbReference type="Pfam" id="PF01575">
    <property type="entry name" value="MaoC_dehydratas"/>
    <property type="match status" value="1"/>
</dbReference>
<evidence type="ECO:0000313" key="2">
    <source>
        <dbReference type="EMBL" id="MFD0945618.1"/>
    </source>
</evidence>
<dbReference type="SUPFAM" id="SSF54637">
    <property type="entry name" value="Thioesterase/thiol ester dehydrase-isomerase"/>
    <property type="match status" value="1"/>
</dbReference>
<proteinExistence type="predicted"/>
<dbReference type="RefSeq" id="WP_380916254.1">
    <property type="nucleotide sequence ID" value="NZ_JBHTJG010000001.1"/>
</dbReference>
<comment type="caution">
    <text evidence="2">The sequence shown here is derived from an EMBL/GenBank/DDBJ whole genome shotgun (WGS) entry which is preliminary data.</text>
</comment>
<dbReference type="EMBL" id="JBHTJG010000001">
    <property type="protein sequence ID" value="MFD0945618.1"/>
    <property type="molecule type" value="Genomic_DNA"/>
</dbReference>
<gene>
    <name evidence="2" type="ORF">ACFQ1E_04640</name>
</gene>
<organism evidence="2 3">
    <name type="scientific">Sphingomonas canadensis</name>
    <dbReference type="NCBI Taxonomy" id="1219257"/>
    <lineage>
        <taxon>Bacteria</taxon>
        <taxon>Pseudomonadati</taxon>
        <taxon>Pseudomonadota</taxon>
        <taxon>Alphaproteobacteria</taxon>
        <taxon>Sphingomonadales</taxon>
        <taxon>Sphingomonadaceae</taxon>
        <taxon>Sphingomonas</taxon>
    </lineage>
</organism>
<reference evidence="3" key="1">
    <citation type="journal article" date="2019" name="Int. J. Syst. Evol. Microbiol.">
        <title>The Global Catalogue of Microorganisms (GCM) 10K type strain sequencing project: providing services to taxonomists for standard genome sequencing and annotation.</title>
        <authorList>
            <consortium name="The Broad Institute Genomics Platform"/>
            <consortium name="The Broad Institute Genome Sequencing Center for Infectious Disease"/>
            <person name="Wu L."/>
            <person name="Ma J."/>
        </authorList>
    </citation>
    <scope>NUCLEOTIDE SEQUENCE [LARGE SCALE GENOMIC DNA]</scope>
    <source>
        <strain evidence="3">CCUG 62982</strain>
    </source>
</reference>
<protein>
    <submittedName>
        <fullName evidence="2">MaoC/PaaZ C-terminal domain-containing protein</fullName>
    </submittedName>
</protein>
<sequence>MMERWNPAIGDTLPEVERGPISRGTLALFAGASNDHVLLHIDSDYAKAAGMPDVFAQGMLVMAYLGHLLTSTIRQEDIVSWKVRFVAITPVHATVRCSGVVRDIVGRGGERCAVLDIAARIGDGRIVLSGEALIALP</sequence>
<dbReference type="InterPro" id="IPR029069">
    <property type="entry name" value="HotDog_dom_sf"/>
</dbReference>
<evidence type="ECO:0000259" key="1">
    <source>
        <dbReference type="Pfam" id="PF01575"/>
    </source>
</evidence>